<proteinExistence type="predicted"/>
<feature type="chain" id="PRO_5020949356" evidence="1">
    <location>
        <begin position="20"/>
        <end position="482"/>
    </location>
</feature>
<dbReference type="RefSeq" id="WP_099018503.1">
    <property type="nucleotide sequence ID" value="NZ_NIHB01000001.1"/>
</dbReference>
<reference evidence="2 3" key="1">
    <citation type="submission" date="2019-03" db="EMBL/GenBank/DDBJ databases">
        <title>Genomic Encyclopedia of Type Strains, Phase IV (KMG-IV): sequencing the most valuable type-strain genomes for metagenomic binning, comparative biology and taxonomic classification.</title>
        <authorList>
            <person name="Goeker M."/>
        </authorList>
    </citation>
    <scope>NUCLEOTIDE SEQUENCE [LARGE SCALE GENOMIC DNA]</scope>
    <source>
        <strain evidence="2 3">DSM 25488</strain>
    </source>
</reference>
<keyword evidence="3" id="KW-1185">Reference proteome</keyword>
<gene>
    <name evidence="2" type="ORF">C8D91_1651</name>
</gene>
<evidence type="ECO:0000256" key="1">
    <source>
        <dbReference type="SAM" id="SignalP"/>
    </source>
</evidence>
<dbReference type="EMBL" id="SNZB01000003">
    <property type="protein sequence ID" value="TDR20675.1"/>
    <property type="molecule type" value="Genomic_DNA"/>
</dbReference>
<comment type="caution">
    <text evidence="2">The sequence shown here is derived from an EMBL/GenBank/DDBJ whole genome shotgun (WGS) entry which is preliminary data.</text>
</comment>
<protein>
    <submittedName>
        <fullName evidence="2">Uncharacterized protein</fullName>
    </submittedName>
</protein>
<dbReference type="AlphaFoldDB" id="A0A4R6XM07"/>
<evidence type="ECO:0000313" key="2">
    <source>
        <dbReference type="EMBL" id="TDR20675.1"/>
    </source>
</evidence>
<feature type="signal peptide" evidence="1">
    <location>
        <begin position="1"/>
        <end position="19"/>
    </location>
</feature>
<evidence type="ECO:0000313" key="3">
    <source>
        <dbReference type="Proteomes" id="UP000295724"/>
    </source>
</evidence>
<dbReference type="Proteomes" id="UP000295724">
    <property type="component" value="Unassembled WGS sequence"/>
</dbReference>
<organism evidence="2 3">
    <name type="scientific">Marinicella litoralis</name>
    <dbReference type="NCBI Taxonomy" id="644220"/>
    <lineage>
        <taxon>Bacteria</taxon>
        <taxon>Pseudomonadati</taxon>
        <taxon>Pseudomonadota</taxon>
        <taxon>Gammaproteobacteria</taxon>
        <taxon>Lysobacterales</taxon>
        <taxon>Marinicellaceae</taxon>
        <taxon>Marinicella</taxon>
    </lineage>
</organism>
<sequence>MKKILIIIILMAVFNGASAVNTNPGGYGEAVILPYYTVNNNLNTVMTINNSTEMTKAIKVHFREGREGKAVLTFNVYLGPNDIWAAALVPAVSTVFGHEGEDSVRLFFVDNSCAPFLFSGQEFLPFEVDAESDDTDMLRSREGFIEVIEMGELDPVSGLGFDARPTANGDNNCANLEAALAGGIWDEDNGGDLTAQLLPVNGGITANLGIIDVAEGVMFSVDGVALENFFPADSLFHTTTGETRIPSLNHADTTSVVINDDGEPISTQWEHGYQAVSAVLMKYQLESFYDVEPNIAAKTEVVLTMPTKRFYLGSNLMVEQPFTHLQTEQYYSCARYDTIVSDRDATNSHCSTGPYGPGCYNNPEISTVKLTPIPPPVEMHLCYDVSVLQLLGEDSVPGFEGTQVLGSPYFDYRDVYSFQAGKLRLDLGQMVTSPSGEQYHGLPVLASTFTKYTNANAAPGLMAQYGGVHEVFYKTRVDPPAQ</sequence>
<name>A0A4R6XM07_9GAMM</name>
<keyword evidence="1" id="KW-0732">Signal</keyword>
<accession>A0A4R6XM07</accession>
<dbReference type="OrthoDB" id="5763254at2"/>